<protein>
    <submittedName>
        <fullName evidence="5">Uncharacterized protein</fullName>
    </submittedName>
</protein>
<dbReference type="GO" id="GO:0005524">
    <property type="term" value="F:ATP binding"/>
    <property type="evidence" value="ECO:0007669"/>
    <property type="project" value="UniProtKB-UniRule"/>
</dbReference>
<dbReference type="GO" id="GO:0051246">
    <property type="term" value="P:regulation of protein metabolic process"/>
    <property type="evidence" value="ECO:0007669"/>
    <property type="project" value="UniProtKB-ARBA"/>
</dbReference>
<feature type="domain" description="Protein kinase" evidence="3">
    <location>
        <begin position="541"/>
        <end position="586"/>
    </location>
</feature>
<dbReference type="OMA" id="NHEYDNQ"/>
<keyword evidence="6" id="KW-1185">Reference proteome</keyword>
<dbReference type="InterPro" id="IPR011009">
    <property type="entry name" value="Kinase-like_dom_sf"/>
</dbReference>
<dbReference type="InterPro" id="IPR016135">
    <property type="entry name" value="UBQ-conjugating_enzyme/RWD"/>
</dbReference>
<dbReference type="AlphaFoldDB" id="A0AA38KX54"/>
<evidence type="ECO:0000259" key="3">
    <source>
        <dbReference type="PROSITE" id="PS50011"/>
    </source>
</evidence>
<dbReference type="GO" id="GO:0033554">
    <property type="term" value="P:cellular response to stress"/>
    <property type="evidence" value="ECO:0007669"/>
    <property type="project" value="UniProtKB-ARBA"/>
</dbReference>
<dbReference type="SMART" id="SM00591">
    <property type="entry name" value="RWD"/>
    <property type="match status" value="1"/>
</dbReference>
<dbReference type="InterPro" id="IPR000719">
    <property type="entry name" value="Prot_kinase_dom"/>
</dbReference>
<feature type="domain" description="RWD" evidence="4">
    <location>
        <begin position="108"/>
        <end position="218"/>
    </location>
</feature>
<sequence length="586" mass="65117">MMEELRIPDAFRAVVHRLYEQVRAKIRAKEEPPQYLKLQCLYSTKQTNNSDPSVNRIRATKFRRSYAMGKGNRRKKHSNSGSSSKNKGRIPIKDHVAHGEGPTDVLAEEITALSAIFQEDFKLLSEKPSPQLSVTVRPYSMDSGLNDSNVSVELLVRCLPGYPHKAPKLQIIPDGGLSEEDLQLLHSMLLDQANSKAREGRVMVYNLVEAAQEFLSEIIPNDQDLDQNSKNSSSFVTADDKWIPEAAKISSEDSRFSGGSQVCGVIDLFSDLWGKVGASWEAAVETDATLHVGCTKGRTLSEGLANRIERGNRNDGLAMMYPDPLKNASLTAVQKGTMPVLHARNLNNMITNATGKLEIVEEETEGDVEDLPTKTSNTTSVSEILQKVRSSLIRMGRAMKQSLLVEQTSSLGEGDLKEDYLLDNSFSSSLATQDKATHAVQKDLVMVHLLRLVCSSKGPLPEALPELTSKLQSLGILPQWARELATQQPQLFEKTFRRIFRHYTIGDIYDPSVSLFWKASPKLLGEGNASLVANSRYLNDFEEICLLGRGGFGHVVLCKNKLDGRHYAMKKIRLKDKSLSLNHKIL</sequence>
<dbReference type="Proteomes" id="UP000824469">
    <property type="component" value="Unassembled WGS sequence"/>
</dbReference>
<evidence type="ECO:0000313" key="6">
    <source>
        <dbReference type="Proteomes" id="UP000824469"/>
    </source>
</evidence>
<keyword evidence="1" id="KW-0547">Nucleotide-binding</keyword>
<feature type="region of interest" description="Disordered" evidence="2">
    <location>
        <begin position="59"/>
        <end position="98"/>
    </location>
</feature>
<evidence type="ECO:0000259" key="4">
    <source>
        <dbReference type="PROSITE" id="PS50908"/>
    </source>
</evidence>
<evidence type="ECO:0000256" key="1">
    <source>
        <dbReference type="PROSITE-ProRule" id="PRU10141"/>
    </source>
</evidence>
<gene>
    <name evidence="5" type="ORF">KI387_025763</name>
</gene>
<feature type="binding site" evidence="1">
    <location>
        <position position="570"/>
    </location>
    <ligand>
        <name>ATP</name>
        <dbReference type="ChEBI" id="CHEBI:30616"/>
    </ligand>
</feature>
<evidence type="ECO:0000313" key="5">
    <source>
        <dbReference type="EMBL" id="KAH9310728.1"/>
    </source>
</evidence>
<comment type="caution">
    <text evidence="5">The sequence shown here is derived from an EMBL/GenBank/DDBJ whole genome shotgun (WGS) entry which is preliminary data.</text>
</comment>
<keyword evidence="1" id="KW-0067">ATP-binding</keyword>
<dbReference type="PROSITE" id="PS50011">
    <property type="entry name" value="PROTEIN_KINASE_DOM"/>
    <property type="match status" value="1"/>
</dbReference>
<dbReference type="InterPro" id="IPR006575">
    <property type="entry name" value="RWD_dom"/>
</dbReference>
<evidence type="ECO:0000256" key="2">
    <source>
        <dbReference type="SAM" id="MobiDB-lite"/>
    </source>
</evidence>
<accession>A0AA38KX54</accession>
<dbReference type="Gene3D" id="3.30.200.20">
    <property type="entry name" value="Phosphorylase Kinase, domain 1"/>
    <property type="match status" value="1"/>
</dbReference>
<dbReference type="EMBL" id="JAHRHJ020000006">
    <property type="protein sequence ID" value="KAH9310728.1"/>
    <property type="molecule type" value="Genomic_DNA"/>
</dbReference>
<feature type="non-terminal residue" evidence="5">
    <location>
        <position position="586"/>
    </location>
</feature>
<dbReference type="SUPFAM" id="SSF56112">
    <property type="entry name" value="Protein kinase-like (PK-like)"/>
    <property type="match status" value="1"/>
</dbReference>
<dbReference type="GO" id="GO:0010468">
    <property type="term" value="P:regulation of gene expression"/>
    <property type="evidence" value="ECO:0007669"/>
    <property type="project" value="UniProtKB-ARBA"/>
</dbReference>
<proteinExistence type="predicted"/>
<dbReference type="CDD" id="cd23818">
    <property type="entry name" value="RWD_RNF25"/>
    <property type="match status" value="1"/>
</dbReference>
<dbReference type="FunFam" id="3.10.110.10:FF:000050">
    <property type="entry name" value="eIF-2-alpha kinase GCN2"/>
    <property type="match status" value="1"/>
</dbReference>
<reference evidence="5 6" key="1">
    <citation type="journal article" date="2021" name="Nat. Plants">
        <title>The Taxus genome provides insights into paclitaxel biosynthesis.</title>
        <authorList>
            <person name="Xiong X."/>
            <person name="Gou J."/>
            <person name="Liao Q."/>
            <person name="Li Y."/>
            <person name="Zhou Q."/>
            <person name="Bi G."/>
            <person name="Li C."/>
            <person name="Du R."/>
            <person name="Wang X."/>
            <person name="Sun T."/>
            <person name="Guo L."/>
            <person name="Liang H."/>
            <person name="Lu P."/>
            <person name="Wu Y."/>
            <person name="Zhang Z."/>
            <person name="Ro D.K."/>
            <person name="Shang Y."/>
            <person name="Huang S."/>
            <person name="Yan J."/>
        </authorList>
    </citation>
    <scope>NUCLEOTIDE SEQUENCE [LARGE SCALE GENOMIC DNA]</scope>
    <source>
        <strain evidence="5">Ta-2019</strain>
    </source>
</reference>
<organism evidence="5 6">
    <name type="scientific">Taxus chinensis</name>
    <name type="common">Chinese yew</name>
    <name type="synonym">Taxus wallichiana var. chinensis</name>
    <dbReference type="NCBI Taxonomy" id="29808"/>
    <lineage>
        <taxon>Eukaryota</taxon>
        <taxon>Viridiplantae</taxon>
        <taxon>Streptophyta</taxon>
        <taxon>Embryophyta</taxon>
        <taxon>Tracheophyta</taxon>
        <taxon>Spermatophyta</taxon>
        <taxon>Pinopsida</taxon>
        <taxon>Pinidae</taxon>
        <taxon>Conifers II</taxon>
        <taxon>Cupressales</taxon>
        <taxon>Taxaceae</taxon>
        <taxon>Taxus</taxon>
    </lineage>
</organism>
<dbReference type="PROSITE" id="PS50908">
    <property type="entry name" value="RWD"/>
    <property type="match status" value="1"/>
</dbReference>
<dbReference type="PANTHER" id="PTHR12292">
    <property type="entry name" value="RWD DOMAIN-CONTAINING PROTEIN"/>
    <property type="match status" value="1"/>
</dbReference>
<dbReference type="Gene3D" id="3.10.110.10">
    <property type="entry name" value="Ubiquitin Conjugating Enzyme"/>
    <property type="match status" value="1"/>
</dbReference>
<dbReference type="InterPro" id="IPR017441">
    <property type="entry name" value="Protein_kinase_ATP_BS"/>
</dbReference>
<dbReference type="SUPFAM" id="SSF54495">
    <property type="entry name" value="UBC-like"/>
    <property type="match status" value="1"/>
</dbReference>
<dbReference type="InterPro" id="IPR040213">
    <property type="entry name" value="GIR2-like"/>
</dbReference>
<dbReference type="Pfam" id="PF05773">
    <property type="entry name" value="RWD"/>
    <property type="match status" value="1"/>
</dbReference>
<dbReference type="GO" id="GO:0009893">
    <property type="term" value="P:positive regulation of metabolic process"/>
    <property type="evidence" value="ECO:0007669"/>
    <property type="project" value="UniProtKB-ARBA"/>
</dbReference>
<dbReference type="GO" id="GO:0004672">
    <property type="term" value="F:protein kinase activity"/>
    <property type="evidence" value="ECO:0007669"/>
    <property type="project" value="InterPro"/>
</dbReference>
<name>A0AA38KX54_TAXCH</name>
<dbReference type="PROSITE" id="PS00107">
    <property type="entry name" value="PROTEIN_KINASE_ATP"/>
    <property type="match status" value="1"/>
</dbReference>